<organism evidence="2 3">
    <name type="scientific">Romanomermis culicivorax</name>
    <name type="common">Nematode worm</name>
    <dbReference type="NCBI Taxonomy" id="13658"/>
    <lineage>
        <taxon>Eukaryota</taxon>
        <taxon>Metazoa</taxon>
        <taxon>Ecdysozoa</taxon>
        <taxon>Nematoda</taxon>
        <taxon>Enoplea</taxon>
        <taxon>Dorylaimia</taxon>
        <taxon>Mermithida</taxon>
        <taxon>Mermithoidea</taxon>
        <taxon>Mermithidae</taxon>
        <taxon>Romanomermis</taxon>
    </lineage>
</organism>
<keyword evidence="2" id="KW-1185">Reference proteome</keyword>
<reference evidence="3" key="1">
    <citation type="submission" date="2022-11" db="UniProtKB">
        <authorList>
            <consortium name="WormBaseParasite"/>
        </authorList>
    </citation>
    <scope>IDENTIFICATION</scope>
</reference>
<keyword evidence="1" id="KW-0732">Signal</keyword>
<evidence type="ECO:0000313" key="3">
    <source>
        <dbReference type="WBParaSite" id="nRc.2.0.1.t44796-RA"/>
    </source>
</evidence>
<evidence type="ECO:0000256" key="1">
    <source>
        <dbReference type="SAM" id="SignalP"/>
    </source>
</evidence>
<evidence type="ECO:0000313" key="2">
    <source>
        <dbReference type="Proteomes" id="UP000887565"/>
    </source>
</evidence>
<sequence>MNFYVAFFAVVAVSVVVALPTTKKPGLKTSKTSHTTNEEIMAEIPLASTELSHSDLLSLSTESLLEASSETSRMHIGGSTLLPEELLDETSALRSTLDTPIETPHKEKMALVKAPKTAIHKTKP</sequence>
<dbReference type="WBParaSite" id="nRc.2.0.1.t44796-RA">
    <property type="protein sequence ID" value="nRc.2.0.1.t44796-RA"/>
    <property type="gene ID" value="nRc.2.0.1.g44796"/>
</dbReference>
<proteinExistence type="predicted"/>
<dbReference type="AlphaFoldDB" id="A0A915L247"/>
<name>A0A915L247_ROMCU</name>
<dbReference type="Proteomes" id="UP000887565">
    <property type="component" value="Unplaced"/>
</dbReference>
<protein>
    <submittedName>
        <fullName evidence="3">Uncharacterized protein</fullName>
    </submittedName>
</protein>
<feature type="signal peptide" evidence="1">
    <location>
        <begin position="1"/>
        <end position="18"/>
    </location>
</feature>
<feature type="chain" id="PRO_5037678446" evidence="1">
    <location>
        <begin position="19"/>
        <end position="124"/>
    </location>
</feature>
<accession>A0A915L247</accession>